<accession>A0ABP4BG63</accession>
<dbReference type="SUPFAM" id="SSF56747">
    <property type="entry name" value="Prim-pol domain"/>
    <property type="match status" value="1"/>
</dbReference>
<proteinExistence type="predicted"/>
<gene>
    <name evidence="2" type="ORF">GCM10009560_70240</name>
</gene>
<keyword evidence="3" id="KW-1185">Reference proteome</keyword>
<evidence type="ECO:0000313" key="3">
    <source>
        <dbReference type="Proteomes" id="UP001501578"/>
    </source>
</evidence>
<dbReference type="Proteomes" id="UP001501578">
    <property type="component" value="Unassembled WGS sequence"/>
</dbReference>
<dbReference type="SMART" id="SM00943">
    <property type="entry name" value="Prim-Pol"/>
    <property type="match status" value="1"/>
</dbReference>
<comment type="caution">
    <text evidence="2">The sequence shown here is derived from an EMBL/GenBank/DDBJ whole genome shotgun (WGS) entry which is preliminary data.</text>
</comment>
<dbReference type="EMBL" id="BAAAHQ010000047">
    <property type="protein sequence ID" value="GAA0950615.1"/>
    <property type="molecule type" value="Genomic_DNA"/>
</dbReference>
<reference evidence="3" key="1">
    <citation type="journal article" date="2019" name="Int. J. Syst. Evol. Microbiol.">
        <title>The Global Catalogue of Microorganisms (GCM) 10K type strain sequencing project: providing services to taxonomists for standard genome sequencing and annotation.</title>
        <authorList>
            <consortium name="The Broad Institute Genomics Platform"/>
            <consortium name="The Broad Institute Genome Sequencing Center for Infectious Disease"/>
            <person name="Wu L."/>
            <person name="Ma J."/>
        </authorList>
    </citation>
    <scope>NUCLEOTIDE SEQUENCE [LARGE SCALE GENOMIC DNA]</scope>
    <source>
        <strain evidence="3">JCM 11136</strain>
    </source>
</reference>
<dbReference type="InterPro" id="IPR015330">
    <property type="entry name" value="DNA_primase/pol_bifunc_N"/>
</dbReference>
<dbReference type="CDD" id="cd04859">
    <property type="entry name" value="Prim_Pol"/>
    <property type="match status" value="1"/>
</dbReference>
<evidence type="ECO:0000313" key="2">
    <source>
        <dbReference type="EMBL" id="GAA0950615.1"/>
    </source>
</evidence>
<dbReference type="Pfam" id="PF09250">
    <property type="entry name" value="Prim-Pol"/>
    <property type="match status" value="1"/>
</dbReference>
<dbReference type="RefSeq" id="WP_343954587.1">
    <property type="nucleotide sequence ID" value="NZ_BAAAHQ010000047.1"/>
</dbReference>
<name>A0ABP4BG63_9ACTN</name>
<organism evidence="2 3">
    <name type="scientific">Nonomuraea longicatena</name>
    <dbReference type="NCBI Taxonomy" id="83682"/>
    <lineage>
        <taxon>Bacteria</taxon>
        <taxon>Bacillati</taxon>
        <taxon>Actinomycetota</taxon>
        <taxon>Actinomycetes</taxon>
        <taxon>Streptosporangiales</taxon>
        <taxon>Streptosporangiaceae</taxon>
        <taxon>Nonomuraea</taxon>
    </lineage>
</organism>
<feature type="domain" description="DNA primase/polymerase bifunctional N-terminal" evidence="1">
    <location>
        <begin position="9"/>
        <end position="185"/>
    </location>
</feature>
<protein>
    <submittedName>
        <fullName evidence="2">Bifunctional DNA primase/polymerase</fullName>
    </submittedName>
</protein>
<sequence length="295" mass="31210">MTTPTLRYALAAAARGWHVFPLTPGAKIPPRGFGGWQQRATTDPAVIRAWWAHRPYNIGVACGPSRLLVIDLDVPKPYRAPPPEWDRPGITGGADVFAALCAGHGQPLPLETVRIRTRRGGQHLYYSTPADAAFANTQGALGWLIDTRASGGYVVGPGSHVTADDGHGTYQILHAPPVAPLPGWLADLLRPNPLPVQKPVAVTLAADRHGAYLRAAINAEIERVTGSPPHGHNTALYRAAVALGQLVAGGELREVDVTGWLSDAAHQVGQPYGEAARTIASGLRAGARRPRTVAA</sequence>
<evidence type="ECO:0000259" key="1">
    <source>
        <dbReference type="SMART" id="SM00943"/>
    </source>
</evidence>